<dbReference type="InterPro" id="IPR036865">
    <property type="entry name" value="CRAL-TRIO_dom_sf"/>
</dbReference>
<dbReference type="Proteomes" id="UP000807353">
    <property type="component" value="Unassembled WGS sequence"/>
</dbReference>
<proteinExistence type="predicted"/>
<dbReference type="PANTHER" id="PTHR46590">
    <property type="entry name" value="PHOSPHATIDYLINOSITOL TRANSFER PROTEIN CSR1-RELATED"/>
    <property type="match status" value="1"/>
</dbReference>
<dbReference type="PROSITE" id="PS50191">
    <property type="entry name" value="CRAL_TRIO"/>
    <property type="match status" value="1"/>
</dbReference>
<sequence>MTTRDLLRANHEKILEQYRSNLEGLLTLQTTLIYDILPSVVDELGLGPDASEWAKQWLEDTSSLFRISRRNNFTRSFAMEAVRKTLIWRFSNLWPVGPSQSMPIMHCLPGWVRDPFGRPILVIKAVSTNGDSGTLKARVIQTFERLRILMKHFVAEETSGPQLPTLQYIILVDLKEFSYKNFNIDLITWIIREVIPRFPGLLAGVFVLNYTWMHGGIWNIVKRILPASALSRVFFPSQEELIRYFTRLALPKDYGGSLPFLTQLDDPLRIHEPPLIIPHKQTSFSPSPSQPPAFSSITSLSPTSLLNPYFGYPISSTHGSPFLHHGRRRKRDLLRTLAVLLWARWRKFVIFGLLIALGTLTFRRGVRKDPLFLRSLMFPQRLIHSWGSRINILS</sequence>
<keyword evidence="3" id="KW-1185">Reference proteome</keyword>
<dbReference type="InterPro" id="IPR001251">
    <property type="entry name" value="CRAL-TRIO_dom"/>
</dbReference>
<name>A0A9P5Y556_9AGAR</name>
<dbReference type="InterPro" id="IPR052432">
    <property type="entry name" value="PITP/CRAL-TRIO"/>
</dbReference>
<feature type="domain" description="CRAL-TRIO" evidence="1">
    <location>
        <begin position="113"/>
        <end position="262"/>
    </location>
</feature>
<accession>A0A9P5Y556</accession>
<dbReference type="Pfam" id="PF00650">
    <property type="entry name" value="CRAL_TRIO"/>
    <property type="match status" value="1"/>
</dbReference>
<evidence type="ECO:0000313" key="3">
    <source>
        <dbReference type="Proteomes" id="UP000807353"/>
    </source>
</evidence>
<dbReference type="AlphaFoldDB" id="A0A9P5Y556"/>
<dbReference type="Gene3D" id="3.40.525.10">
    <property type="entry name" value="CRAL-TRIO lipid binding domain"/>
    <property type="match status" value="1"/>
</dbReference>
<protein>
    <submittedName>
        <fullName evidence="2">CRAL-TRIO domain-containing protein</fullName>
    </submittedName>
</protein>
<dbReference type="CDD" id="cd00170">
    <property type="entry name" value="SEC14"/>
    <property type="match status" value="1"/>
</dbReference>
<gene>
    <name evidence="2" type="ORF">BDZ94DRAFT_1219929</name>
</gene>
<reference evidence="2" key="1">
    <citation type="submission" date="2020-11" db="EMBL/GenBank/DDBJ databases">
        <authorList>
            <consortium name="DOE Joint Genome Institute"/>
            <person name="Ahrendt S."/>
            <person name="Riley R."/>
            <person name="Andreopoulos W."/>
            <person name="Labutti K."/>
            <person name="Pangilinan J."/>
            <person name="Ruiz-Duenas F.J."/>
            <person name="Barrasa J.M."/>
            <person name="Sanchez-Garcia M."/>
            <person name="Camarero S."/>
            <person name="Miyauchi S."/>
            <person name="Serrano A."/>
            <person name="Linde D."/>
            <person name="Babiker R."/>
            <person name="Drula E."/>
            <person name="Ayuso-Fernandez I."/>
            <person name="Pacheco R."/>
            <person name="Padilla G."/>
            <person name="Ferreira P."/>
            <person name="Barriuso J."/>
            <person name="Kellner H."/>
            <person name="Castanera R."/>
            <person name="Alfaro M."/>
            <person name="Ramirez L."/>
            <person name="Pisabarro A.G."/>
            <person name="Kuo A."/>
            <person name="Tritt A."/>
            <person name="Lipzen A."/>
            <person name="He G."/>
            <person name="Yan M."/>
            <person name="Ng V."/>
            <person name="Cullen D."/>
            <person name="Martin F."/>
            <person name="Rosso M.-N."/>
            <person name="Henrissat B."/>
            <person name="Hibbett D."/>
            <person name="Martinez A.T."/>
            <person name="Grigoriev I.V."/>
        </authorList>
    </citation>
    <scope>NUCLEOTIDE SEQUENCE</scope>
    <source>
        <strain evidence="2">CBS 247.69</strain>
    </source>
</reference>
<dbReference type="SUPFAM" id="SSF52087">
    <property type="entry name" value="CRAL/TRIO domain"/>
    <property type="match status" value="1"/>
</dbReference>
<dbReference type="OrthoDB" id="75724at2759"/>
<dbReference type="EMBL" id="MU150272">
    <property type="protein sequence ID" value="KAF9462463.1"/>
    <property type="molecule type" value="Genomic_DNA"/>
</dbReference>
<evidence type="ECO:0000313" key="2">
    <source>
        <dbReference type="EMBL" id="KAF9462463.1"/>
    </source>
</evidence>
<dbReference type="PANTHER" id="PTHR46590:SF4">
    <property type="entry name" value="CRAL-TRIO DOMAIN-CONTAINING PROTEIN"/>
    <property type="match status" value="1"/>
</dbReference>
<comment type="caution">
    <text evidence="2">The sequence shown here is derived from an EMBL/GenBank/DDBJ whole genome shotgun (WGS) entry which is preliminary data.</text>
</comment>
<organism evidence="2 3">
    <name type="scientific">Collybia nuda</name>
    <dbReference type="NCBI Taxonomy" id="64659"/>
    <lineage>
        <taxon>Eukaryota</taxon>
        <taxon>Fungi</taxon>
        <taxon>Dikarya</taxon>
        <taxon>Basidiomycota</taxon>
        <taxon>Agaricomycotina</taxon>
        <taxon>Agaricomycetes</taxon>
        <taxon>Agaricomycetidae</taxon>
        <taxon>Agaricales</taxon>
        <taxon>Tricholomatineae</taxon>
        <taxon>Clitocybaceae</taxon>
        <taxon>Collybia</taxon>
    </lineage>
</organism>
<evidence type="ECO:0000259" key="1">
    <source>
        <dbReference type="PROSITE" id="PS50191"/>
    </source>
</evidence>